<dbReference type="GO" id="GO:0009007">
    <property type="term" value="F:site-specific DNA-methyltransferase (adenine-specific) activity"/>
    <property type="evidence" value="ECO:0007669"/>
    <property type="project" value="UniProtKB-EC"/>
</dbReference>
<dbReference type="GO" id="GO:0043565">
    <property type="term" value="F:sequence-specific DNA binding"/>
    <property type="evidence" value="ECO:0007669"/>
    <property type="project" value="TreeGrafter"/>
</dbReference>
<dbReference type="InterPro" id="IPR023095">
    <property type="entry name" value="Ade_MeTrfase_dom_2"/>
</dbReference>
<dbReference type="Gene3D" id="3.40.50.150">
    <property type="entry name" value="Vaccinia Virus protein VP39"/>
    <property type="match status" value="1"/>
</dbReference>
<evidence type="ECO:0000256" key="2">
    <source>
        <dbReference type="ARBA" id="ARBA00011900"/>
    </source>
</evidence>
<dbReference type="PIRSF" id="PIRSF036638">
    <property type="entry name" value="M_m6A_StsI"/>
    <property type="match status" value="1"/>
</dbReference>
<evidence type="ECO:0000256" key="1">
    <source>
        <dbReference type="ARBA" id="ARBA00006594"/>
    </source>
</evidence>
<dbReference type="GO" id="GO:1904047">
    <property type="term" value="F:S-adenosyl-L-methionine binding"/>
    <property type="evidence" value="ECO:0007669"/>
    <property type="project" value="TreeGrafter"/>
</dbReference>
<dbReference type="EC" id="2.1.1.72" evidence="2"/>
<keyword evidence="5" id="KW-0949">S-adenosyl-L-methionine</keyword>
<keyword evidence="4" id="KW-0808">Transferase</keyword>
<dbReference type="InterPro" id="IPR029063">
    <property type="entry name" value="SAM-dependent_MTases_sf"/>
</dbReference>
<accession>A0A6I0G8Q3</accession>
<evidence type="ECO:0000313" key="8">
    <source>
        <dbReference type="Proteomes" id="UP000433382"/>
    </source>
</evidence>
<protein>
    <recommendedName>
        <fullName evidence="2">site-specific DNA-methyltransferase (adenine-specific)</fullName>
        <ecNumber evidence="2">2.1.1.72</ecNumber>
    </recommendedName>
</protein>
<name>A0A6I0G8Q3_PHOVU</name>
<dbReference type="GO" id="GO:0006298">
    <property type="term" value="P:mismatch repair"/>
    <property type="evidence" value="ECO:0007669"/>
    <property type="project" value="TreeGrafter"/>
</dbReference>
<comment type="caution">
    <text evidence="7">The sequence shown here is derived from an EMBL/GenBank/DDBJ whole genome shotgun (WGS) entry which is preliminary data.</text>
</comment>
<dbReference type="InterPro" id="IPR002052">
    <property type="entry name" value="DNA_methylase_N6_adenine_CS"/>
</dbReference>
<dbReference type="AlphaFoldDB" id="A0A6I0G8Q3"/>
<comment type="similarity">
    <text evidence="1">Belongs to the N(4)/N(6)-methyltransferase family.</text>
</comment>
<reference evidence="7 8" key="1">
    <citation type="journal article" date="2019" name="Nat. Med.">
        <title>A library of human gut bacterial isolates paired with longitudinal multiomics data enables mechanistic microbiome research.</title>
        <authorList>
            <person name="Poyet M."/>
            <person name="Groussin M."/>
            <person name="Gibbons S.M."/>
            <person name="Avila-Pacheco J."/>
            <person name="Jiang X."/>
            <person name="Kearney S.M."/>
            <person name="Perrotta A.R."/>
            <person name="Berdy B."/>
            <person name="Zhao S."/>
            <person name="Lieberman T.D."/>
            <person name="Swanson P.K."/>
            <person name="Smith M."/>
            <person name="Roesemann S."/>
            <person name="Alexander J.E."/>
            <person name="Rich S.A."/>
            <person name="Livny J."/>
            <person name="Vlamakis H."/>
            <person name="Clish C."/>
            <person name="Bullock K."/>
            <person name="Deik A."/>
            <person name="Scott J."/>
            <person name="Pierce K.A."/>
            <person name="Xavier R.J."/>
            <person name="Alm E.J."/>
        </authorList>
    </citation>
    <scope>NUCLEOTIDE SEQUENCE [LARGE SCALE GENOMIC DNA]</scope>
    <source>
        <strain evidence="7 8">BIOML-A73</strain>
    </source>
</reference>
<dbReference type="PROSITE" id="PS00092">
    <property type="entry name" value="N6_MTASE"/>
    <property type="match status" value="1"/>
</dbReference>
<dbReference type="SUPFAM" id="SSF53335">
    <property type="entry name" value="S-adenosyl-L-methionine-dependent methyltransferases"/>
    <property type="match status" value="2"/>
</dbReference>
<comment type="catalytic activity">
    <reaction evidence="6">
        <text>a 2'-deoxyadenosine in DNA + S-adenosyl-L-methionine = an N(6)-methyl-2'-deoxyadenosine in DNA + S-adenosyl-L-homocysteine + H(+)</text>
        <dbReference type="Rhea" id="RHEA:15197"/>
        <dbReference type="Rhea" id="RHEA-COMP:12418"/>
        <dbReference type="Rhea" id="RHEA-COMP:12419"/>
        <dbReference type="ChEBI" id="CHEBI:15378"/>
        <dbReference type="ChEBI" id="CHEBI:57856"/>
        <dbReference type="ChEBI" id="CHEBI:59789"/>
        <dbReference type="ChEBI" id="CHEBI:90615"/>
        <dbReference type="ChEBI" id="CHEBI:90616"/>
        <dbReference type="EC" id="2.1.1.72"/>
    </reaction>
</comment>
<dbReference type="Proteomes" id="UP000433382">
    <property type="component" value="Unassembled WGS sequence"/>
</dbReference>
<sequence>MRYLGSKDSLAYRIVDLLREKGLLQNKYTFCDGFCGMGAVADAVKNTYNKIIINDSLKCASVFTHARLIANGCTFEKLGFDPFCFLNECNEFREGFIYQNYSPGASERMYFSKENAGRIDFFREIIEKWYESDKITNNEFAYLLACLLESVSGISNTAGVYGAFLKHWDKRALKPIIFNRIDSSPGIAKNIEVLNSRIEDIISDIDCDILYLDPPYTQNQYGTQYHLLETLILNDNPILSKITGSRPTTSMRSQWSKNYYAHVLFDKIIAGTKAKYVILSYNNDGFMSKDFIETTMKRYGIENSYICEIIDYKKYNNFKCQGADGHFEYLFFIEKKPRERVVIESPLNYTGSKSKMVGFIKSQLPKDDIDTFVDAFGGGFNVGVNINAKKIIYNDINPFVEGLIRSFYSNPCSYLQYIEKQIKKYNLSPDNKEGFLKLRDKYNSIPVAKRDPRMLYTLILYGFQQQIRFNSNWGFNNPAGSRWFNENLLSKFIAFTRSLQTKNVLFMNSNFDVLDIQFTPHTFIYADPPYRSTLGVYNDGKRGFEGWTLEHERQLCKFLDAANEHDAKFMLSYVVKVGEFTNTEIIEWTNKNKYHMVDVIAAQGRYNNRHEVLIKNY</sequence>
<evidence type="ECO:0000256" key="6">
    <source>
        <dbReference type="ARBA" id="ARBA00047942"/>
    </source>
</evidence>
<organism evidence="7 8">
    <name type="scientific">Phocaeicola vulgatus</name>
    <name type="common">Bacteroides vulgatus</name>
    <dbReference type="NCBI Taxonomy" id="821"/>
    <lineage>
        <taxon>Bacteria</taxon>
        <taxon>Pseudomonadati</taxon>
        <taxon>Bacteroidota</taxon>
        <taxon>Bacteroidia</taxon>
        <taxon>Bacteroidales</taxon>
        <taxon>Bacteroidaceae</taxon>
        <taxon>Phocaeicola</taxon>
    </lineage>
</organism>
<dbReference type="GO" id="GO:0009307">
    <property type="term" value="P:DNA restriction-modification system"/>
    <property type="evidence" value="ECO:0007669"/>
    <property type="project" value="InterPro"/>
</dbReference>
<proteinExistence type="inferred from homology"/>
<keyword evidence="3 7" id="KW-0489">Methyltransferase</keyword>
<dbReference type="PRINTS" id="PR00505">
    <property type="entry name" value="D12N6MTFRASE"/>
</dbReference>
<dbReference type="GO" id="GO:0032259">
    <property type="term" value="P:methylation"/>
    <property type="evidence" value="ECO:0007669"/>
    <property type="project" value="UniProtKB-KW"/>
</dbReference>
<evidence type="ECO:0000256" key="3">
    <source>
        <dbReference type="ARBA" id="ARBA00022603"/>
    </source>
</evidence>
<dbReference type="InterPro" id="IPR012186">
    <property type="entry name" value="Ade-mod_methylase_MStsI"/>
</dbReference>
<dbReference type="RefSeq" id="WP_172778331.1">
    <property type="nucleotide sequence ID" value="NZ_CAXTQT010000085.1"/>
</dbReference>
<dbReference type="PANTHER" id="PTHR30481">
    <property type="entry name" value="DNA ADENINE METHYLASE"/>
    <property type="match status" value="1"/>
</dbReference>
<dbReference type="PANTHER" id="PTHR30481:SF3">
    <property type="entry name" value="DNA ADENINE METHYLASE"/>
    <property type="match status" value="1"/>
</dbReference>
<dbReference type="Pfam" id="PF02086">
    <property type="entry name" value="MethyltransfD12"/>
    <property type="match status" value="2"/>
</dbReference>
<dbReference type="InterPro" id="IPR012327">
    <property type="entry name" value="MeTrfase_D12"/>
</dbReference>
<dbReference type="EMBL" id="WCZM01000023">
    <property type="protein sequence ID" value="KAB3567466.1"/>
    <property type="molecule type" value="Genomic_DNA"/>
</dbReference>
<gene>
    <name evidence="7" type="ORF">GAY01_15280</name>
</gene>
<evidence type="ECO:0000256" key="4">
    <source>
        <dbReference type="ARBA" id="ARBA00022679"/>
    </source>
</evidence>
<evidence type="ECO:0000256" key="5">
    <source>
        <dbReference type="ARBA" id="ARBA00022691"/>
    </source>
</evidence>
<evidence type="ECO:0000313" key="7">
    <source>
        <dbReference type="EMBL" id="KAB3567466.1"/>
    </source>
</evidence>
<dbReference type="Gene3D" id="1.10.1020.10">
    <property type="entry name" value="Adenine-specific Methyltransferase, Domain 2"/>
    <property type="match status" value="1"/>
</dbReference>